<keyword evidence="1" id="KW-0812">Transmembrane</keyword>
<dbReference type="EMBL" id="CP036271">
    <property type="protein sequence ID" value="QDT52534.1"/>
    <property type="molecule type" value="Genomic_DNA"/>
</dbReference>
<proteinExistence type="predicted"/>
<feature type="transmembrane region" description="Helical" evidence="1">
    <location>
        <begin position="188"/>
        <end position="211"/>
    </location>
</feature>
<dbReference type="Proteomes" id="UP000315700">
    <property type="component" value="Chromosome"/>
</dbReference>
<feature type="transmembrane region" description="Helical" evidence="1">
    <location>
        <begin position="12"/>
        <end position="33"/>
    </location>
</feature>
<gene>
    <name evidence="2" type="ORF">Pan44_05460</name>
</gene>
<evidence type="ECO:0000313" key="2">
    <source>
        <dbReference type="EMBL" id="QDT52534.1"/>
    </source>
</evidence>
<reference evidence="2 3" key="1">
    <citation type="submission" date="2019-02" db="EMBL/GenBank/DDBJ databases">
        <title>Deep-cultivation of Planctomycetes and their phenomic and genomic characterization uncovers novel biology.</title>
        <authorList>
            <person name="Wiegand S."/>
            <person name="Jogler M."/>
            <person name="Boedeker C."/>
            <person name="Pinto D."/>
            <person name="Vollmers J."/>
            <person name="Rivas-Marin E."/>
            <person name="Kohn T."/>
            <person name="Peeters S.H."/>
            <person name="Heuer A."/>
            <person name="Rast P."/>
            <person name="Oberbeckmann S."/>
            <person name="Bunk B."/>
            <person name="Jeske O."/>
            <person name="Meyerdierks A."/>
            <person name="Storesund J.E."/>
            <person name="Kallscheuer N."/>
            <person name="Luecker S."/>
            <person name="Lage O.M."/>
            <person name="Pohl T."/>
            <person name="Merkel B.J."/>
            <person name="Hornburger P."/>
            <person name="Mueller R.-W."/>
            <person name="Bruemmer F."/>
            <person name="Labrenz M."/>
            <person name="Spormann A.M."/>
            <person name="Op den Camp H."/>
            <person name="Overmann J."/>
            <person name="Amann R."/>
            <person name="Jetten M.S.M."/>
            <person name="Mascher T."/>
            <person name="Medema M.H."/>
            <person name="Devos D.P."/>
            <person name="Kaster A.-K."/>
            <person name="Ovreas L."/>
            <person name="Rohde M."/>
            <person name="Galperin M.Y."/>
            <person name="Jogler C."/>
        </authorList>
    </citation>
    <scope>NUCLEOTIDE SEQUENCE [LARGE SCALE GENOMIC DNA]</scope>
    <source>
        <strain evidence="2 3">Pan44</strain>
    </source>
</reference>
<evidence type="ECO:0000256" key="1">
    <source>
        <dbReference type="SAM" id="Phobius"/>
    </source>
</evidence>
<keyword evidence="1" id="KW-0472">Membrane</keyword>
<sequence length="214" mass="23168">MSEQTAPPRRFRVSIASLLVVNAIISLQAALFLPAVDVARVRRGEAPLLPPAISSIQSDHPWWFLACIPILTTTLLAFVSGLMRAILPVRVRRHVVWRQPPTEPSPPLDLVNEGRTSAASLLIAGLSTLLLVIVAFHARSDRTNRRPSVTWVGPLADYVLQATLAGVCLSGIALVLGCYAFARTTHRILGFIGAFIAGLNLFGCCGFYAALYED</sequence>
<dbReference type="InParanoid" id="A0A517S8S7"/>
<accession>A0A517S8S7</accession>
<feature type="transmembrane region" description="Helical" evidence="1">
    <location>
        <begin position="62"/>
        <end position="83"/>
    </location>
</feature>
<organism evidence="2 3">
    <name type="scientific">Caulifigura coniformis</name>
    <dbReference type="NCBI Taxonomy" id="2527983"/>
    <lineage>
        <taxon>Bacteria</taxon>
        <taxon>Pseudomonadati</taxon>
        <taxon>Planctomycetota</taxon>
        <taxon>Planctomycetia</taxon>
        <taxon>Planctomycetales</taxon>
        <taxon>Planctomycetaceae</taxon>
        <taxon>Caulifigura</taxon>
    </lineage>
</organism>
<name>A0A517S8S7_9PLAN</name>
<dbReference type="AlphaFoldDB" id="A0A517S8S7"/>
<protein>
    <submittedName>
        <fullName evidence="2">Uncharacterized protein</fullName>
    </submittedName>
</protein>
<feature type="transmembrane region" description="Helical" evidence="1">
    <location>
        <begin position="118"/>
        <end position="138"/>
    </location>
</feature>
<keyword evidence="3" id="KW-1185">Reference proteome</keyword>
<feature type="transmembrane region" description="Helical" evidence="1">
    <location>
        <begin position="158"/>
        <end position="181"/>
    </location>
</feature>
<keyword evidence="1" id="KW-1133">Transmembrane helix</keyword>
<dbReference type="KEGG" id="ccos:Pan44_05460"/>
<evidence type="ECO:0000313" key="3">
    <source>
        <dbReference type="Proteomes" id="UP000315700"/>
    </source>
</evidence>
<dbReference type="RefSeq" id="WP_145026963.1">
    <property type="nucleotide sequence ID" value="NZ_CP036271.1"/>
</dbReference>